<dbReference type="AlphaFoldDB" id="F2UQU3"/>
<gene>
    <name evidence="1" type="ORF">PTSG_13017</name>
</gene>
<proteinExistence type="predicted"/>
<sequence>MPCIPYEAACTWHAMLYLDWWDARHDPALLVSCATVVIPTAELTKQLLTLAMPPPRRVCAMCGREIDVTSSGVHVNQPPVVEE</sequence>
<dbReference type="Proteomes" id="UP000007799">
    <property type="component" value="Unassembled WGS sequence"/>
</dbReference>
<organism evidence="2">
    <name type="scientific">Salpingoeca rosetta (strain ATCC 50818 / BSB-021)</name>
    <dbReference type="NCBI Taxonomy" id="946362"/>
    <lineage>
        <taxon>Eukaryota</taxon>
        <taxon>Choanoflagellata</taxon>
        <taxon>Craspedida</taxon>
        <taxon>Salpingoecidae</taxon>
        <taxon>Salpingoeca</taxon>
    </lineage>
</organism>
<dbReference type="EMBL" id="GL832989">
    <property type="protein sequence ID" value="EGD79998.1"/>
    <property type="molecule type" value="Genomic_DNA"/>
</dbReference>
<protein>
    <submittedName>
        <fullName evidence="1">Uncharacterized protein</fullName>
    </submittedName>
</protein>
<reference evidence="1" key="1">
    <citation type="submission" date="2009-08" db="EMBL/GenBank/DDBJ databases">
        <title>Annotation of Salpingoeca rosetta.</title>
        <authorList>
            <consortium name="The Broad Institute Genome Sequencing Platform"/>
            <person name="Russ C."/>
            <person name="Cuomo C."/>
            <person name="Burger G."/>
            <person name="Gray M.W."/>
            <person name="Holland P.W.H."/>
            <person name="King N."/>
            <person name="Lang F.B.F."/>
            <person name="Roger A.J."/>
            <person name="Ruiz-Trillo I."/>
            <person name="Young S.K."/>
            <person name="Zeng Q."/>
            <person name="Gargeya S."/>
            <person name="Alvarado L."/>
            <person name="Berlin A."/>
            <person name="Chapman S.B."/>
            <person name="Chen Z."/>
            <person name="Freedman E."/>
            <person name="Gellesch M."/>
            <person name="Goldberg J."/>
            <person name="Griggs A."/>
            <person name="Gujja S."/>
            <person name="Heilman E."/>
            <person name="Heiman D."/>
            <person name="Howarth C."/>
            <person name="Mehta T."/>
            <person name="Neiman D."/>
            <person name="Pearson M."/>
            <person name="Roberts A."/>
            <person name="Saif S."/>
            <person name="Shea T."/>
            <person name="Shenoy N."/>
            <person name="Sisk P."/>
            <person name="Stolte C."/>
            <person name="Sykes S."/>
            <person name="White J."/>
            <person name="Yandava C."/>
            <person name="Haas B."/>
            <person name="Nusbaum C."/>
            <person name="Birren B."/>
        </authorList>
    </citation>
    <scope>NUCLEOTIDE SEQUENCE [LARGE SCALE GENOMIC DNA]</scope>
    <source>
        <strain evidence="1">ATCC 50818</strain>
    </source>
</reference>
<name>F2UQU3_SALR5</name>
<dbReference type="GeneID" id="16069154"/>
<dbReference type="KEGG" id="sre:PTSG_13017"/>
<dbReference type="InParanoid" id="F2UQU3"/>
<evidence type="ECO:0000313" key="2">
    <source>
        <dbReference type="Proteomes" id="UP000007799"/>
    </source>
</evidence>
<dbReference type="RefSeq" id="XP_004988619.1">
    <property type="nucleotide sequence ID" value="XM_004988562.1"/>
</dbReference>
<accession>F2UQU3</accession>
<keyword evidence="2" id="KW-1185">Reference proteome</keyword>
<evidence type="ECO:0000313" key="1">
    <source>
        <dbReference type="EMBL" id="EGD79998.1"/>
    </source>
</evidence>